<dbReference type="HAMAP" id="MF_02227">
    <property type="entry name" value="RPE"/>
    <property type="match status" value="1"/>
</dbReference>
<dbReference type="GO" id="GO:0006098">
    <property type="term" value="P:pentose-phosphate shunt"/>
    <property type="evidence" value="ECO:0007669"/>
    <property type="project" value="UniProtKB-UniRule"/>
</dbReference>
<reference evidence="16" key="1">
    <citation type="submission" date="2017-01" db="EMBL/GenBank/DDBJ databases">
        <authorList>
            <person name="Varghese N."/>
            <person name="Submissions S."/>
        </authorList>
    </citation>
    <scope>NUCLEOTIDE SEQUENCE [LARGE SCALE GENOMIC DNA]</scope>
    <source>
        <strain evidence="16">MNA4</strain>
    </source>
</reference>
<dbReference type="PROSITE" id="PS01085">
    <property type="entry name" value="RIBUL_P_3_EPIMER_1"/>
    <property type="match status" value="1"/>
</dbReference>
<dbReference type="AlphaFoldDB" id="A0A1U7PJC1"/>
<feature type="binding site" evidence="10 13">
    <location>
        <position position="34"/>
    </location>
    <ligand>
        <name>a divalent metal cation</name>
        <dbReference type="ChEBI" id="CHEBI:60240"/>
    </ligand>
</feature>
<keyword evidence="9 10" id="KW-0413">Isomerase</keyword>
<evidence type="ECO:0000256" key="9">
    <source>
        <dbReference type="ARBA" id="ARBA00023235"/>
    </source>
</evidence>
<evidence type="ECO:0000256" key="8">
    <source>
        <dbReference type="ARBA" id="ARBA00022723"/>
    </source>
</evidence>
<comment type="similarity">
    <text evidence="6 10 11">Belongs to the ribulose-phosphate 3-epimerase family.</text>
</comment>
<dbReference type="Pfam" id="PF00834">
    <property type="entry name" value="Ribul_P_3_epim"/>
    <property type="match status" value="1"/>
</dbReference>
<evidence type="ECO:0000256" key="6">
    <source>
        <dbReference type="ARBA" id="ARBA00009541"/>
    </source>
</evidence>
<dbReference type="CDD" id="cd00429">
    <property type="entry name" value="RPE"/>
    <property type="match status" value="1"/>
</dbReference>
<sequence length="221" mass="23706">MIKIAPSILSADFARLSEEVKEAEQAGADYIHIDVMDGHFVPNITFGPLVVRALRPVTDLPLDVHLMIEEPDRYIKEFAEAGADIITVHAEACPHLHRTVQLIRSHGVKAGVVLNPHTPVDVLDYVIEDLDMVLLMTVNPGFGGQSFIRSVVPKIERTAALIKERGLDVEIEVDGGVTAETVGECARAGASVFVAGSAIFGKDDRRAALQGIRGAAAAALQ</sequence>
<dbReference type="InterPro" id="IPR000056">
    <property type="entry name" value="Ribul_P_3_epim-like"/>
</dbReference>
<dbReference type="EMBL" id="FTPL01000001">
    <property type="protein sequence ID" value="SIT67588.1"/>
    <property type="molecule type" value="Genomic_DNA"/>
</dbReference>
<evidence type="ECO:0000256" key="7">
    <source>
        <dbReference type="ARBA" id="ARBA00013188"/>
    </source>
</evidence>
<feature type="binding site" evidence="10 13">
    <location>
        <position position="32"/>
    </location>
    <ligand>
        <name>a divalent metal cation</name>
        <dbReference type="ChEBI" id="CHEBI:60240"/>
    </ligand>
</feature>
<comment type="cofactor">
    <cofactor evidence="5">
        <name>Fe(2+)</name>
        <dbReference type="ChEBI" id="CHEBI:29033"/>
    </cofactor>
</comment>
<dbReference type="GO" id="GO:0019323">
    <property type="term" value="P:pentose catabolic process"/>
    <property type="evidence" value="ECO:0007669"/>
    <property type="project" value="UniProtKB-UniRule"/>
</dbReference>
<dbReference type="OrthoDB" id="1645589at2"/>
<comment type="function">
    <text evidence="10">Catalyzes the reversible epimerization of D-ribulose 5-phosphate to D-xylulose 5-phosphate.</text>
</comment>
<dbReference type="PROSITE" id="PS01086">
    <property type="entry name" value="RIBUL_P_3_EPIMER_2"/>
    <property type="match status" value="1"/>
</dbReference>
<dbReference type="FunFam" id="3.20.20.70:FF:000004">
    <property type="entry name" value="Ribulose-phosphate 3-epimerase"/>
    <property type="match status" value="1"/>
</dbReference>
<dbReference type="InterPro" id="IPR026019">
    <property type="entry name" value="Ribul_P_3_epim"/>
</dbReference>
<protein>
    <recommendedName>
        <fullName evidence="7 10">Ribulose-phosphate 3-epimerase</fullName>
        <ecNumber evidence="7 10">5.1.3.1</ecNumber>
    </recommendedName>
</protein>
<dbReference type="SUPFAM" id="SSF51366">
    <property type="entry name" value="Ribulose-phoshate binding barrel"/>
    <property type="match status" value="1"/>
</dbReference>
<dbReference type="EC" id="5.1.3.1" evidence="7 10"/>
<comment type="cofactor">
    <cofactor evidence="10 13">
        <name>a divalent metal cation</name>
        <dbReference type="ChEBI" id="CHEBI:60240"/>
    </cofactor>
    <text evidence="10 13">Binds 1 divalent metal cation per subunit.</text>
</comment>
<dbReference type="PANTHER" id="PTHR11749">
    <property type="entry name" value="RIBULOSE-5-PHOSPHATE-3-EPIMERASE"/>
    <property type="match status" value="1"/>
</dbReference>
<gene>
    <name evidence="10" type="primary">rpe</name>
    <name evidence="15" type="ORF">SAMN05428946_0240</name>
</gene>
<evidence type="ECO:0000256" key="10">
    <source>
        <dbReference type="HAMAP-Rule" id="MF_02227"/>
    </source>
</evidence>
<dbReference type="PIRSF" id="PIRSF001461">
    <property type="entry name" value="RPE"/>
    <property type="match status" value="1"/>
</dbReference>
<organism evidence="15 16">
    <name type="scientific">Edaphobacillus lindanitolerans</name>
    <dbReference type="NCBI Taxonomy" id="550447"/>
    <lineage>
        <taxon>Bacteria</taxon>
        <taxon>Bacillati</taxon>
        <taxon>Bacillota</taxon>
        <taxon>Bacilli</taxon>
        <taxon>Bacillales</taxon>
        <taxon>Bacillaceae</taxon>
        <taxon>Edaphobacillus</taxon>
    </lineage>
</organism>
<evidence type="ECO:0000256" key="14">
    <source>
        <dbReference type="PIRSR" id="PIRSR001461-3"/>
    </source>
</evidence>
<evidence type="ECO:0000256" key="12">
    <source>
        <dbReference type="PIRSR" id="PIRSR001461-1"/>
    </source>
</evidence>
<proteinExistence type="inferred from homology"/>
<comment type="cofactor">
    <cofactor evidence="2">
        <name>Mn(2+)</name>
        <dbReference type="ChEBI" id="CHEBI:29035"/>
    </cofactor>
</comment>
<name>A0A1U7PJC1_9BACI</name>
<keyword evidence="16" id="KW-1185">Reference proteome</keyword>
<dbReference type="GO" id="GO:0004750">
    <property type="term" value="F:D-ribulose-phosphate 3-epimerase activity"/>
    <property type="evidence" value="ECO:0007669"/>
    <property type="project" value="UniProtKB-UniRule"/>
</dbReference>
<feature type="binding site" evidence="10 13">
    <location>
        <position position="174"/>
    </location>
    <ligand>
        <name>a divalent metal cation</name>
        <dbReference type="ChEBI" id="CHEBI:60240"/>
    </ligand>
</feature>
<comment type="cofactor">
    <cofactor evidence="4">
        <name>Zn(2+)</name>
        <dbReference type="ChEBI" id="CHEBI:29105"/>
    </cofactor>
</comment>
<feature type="binding site" evidence="14">
    <location>
        <position position="176"/>
    </location>
    <ligand>
        <name>substrate</name>
    </ligand>
</feature>
<feature type="binding site" evidence="10 14">
    <location>
        <position position="7"/>
    </location>
    <ligand>
        <name>substrate</name>
    </ligand>
</feature>
<feature type="binding site" evidence="10 13">
    <location>
        <position position="65"/>
    </location>
    <ligand>
        <name>a divalent metal cation</name>
        <dbReference type="ChEBI" id="CHEBI:60240"/>
    </ligand>
</feature>
<dbReference type="InterPro" id="IPR011060">
    <property type="entry name" value="RibuloseP-bd_barrel"/>
</dbReference>
<dbReference type="GO" id="GO:0046872">
    <property type="term" value="F:metal ion binding"/>
    <property type="evidence" value="ECO:0007669"/>
    <property type="project" value="UniProtKB-UniRule"/>
</dbReference>
<evidence type="ECO:0000256" key="11">
    <source>
        <dbReference type="PIRNR" id="PIRNR001461"/>
    </source>
</evidence>
<keyword evidence="13" id="KW-0862">Zinc</keyword>
<feature type="active site" description="Proton acceptor" evidence="10 12">
    <location>
        <position position="34"/>
    </location>
</feature>
<evidence type="ECO:0000256" key="4">
    <source>
        <dbReference type="ARBA" id="ARBA00001947"/>
    </source>
</evidence>
<feature type="active site" description="Proton donor" evidence="10 12">
    <location>
        <position position="174"/>
    </location>
</feature>
<dbReference type="RefSeq" id="WP_076756548.1">
    <property type="nucleotide sequence ID" value="NZ_FTPL01000001.1"/>
</dbReference>
<comment type="pathway">
    <text evidence="10">Carbohydrate degradation.</text>
</comment>
<feature type="binding site" evidence="10 14">
    <location>
        <position position="65"/>
    </location>
    <ligand>
        <name>substrate</name>
    </ligand>
</feature>
<keyword evidence="10 11" id="KW-0119">Carbohydrate metabolism</keyword>
<comment type="catalytic activity">
    <reaction evidence="1 10 11">
        <text>D-ribulose 5-phosphate = D-xylulose 5-phosphate</text>
        <dbReference type="Rhea" id="RHEA:13677"/>
        <dbReference type="ChEBI" id="CHEBI:57737"/>
        <dbReference type="ChEBI" id="CHEBI:58121"/>
        <dbReference type="EC" id="5.1.3.1"/>
    </reaction>
</comment>
<comment type="cofactor">
    <cofactor evidence="3">
        <name>Co(2+)</name>
        <dbReference type="ChEBI" id="CHEBI:48828"/>
    </cofactor>
</comment>
<feature type="binding site" evidence="10">
    <location>
        <begin position="174"/>
        <end position="176"/>
    </location>
    <ligand>
        <name>substrate</name>
    </ligand>
</feature>
<evidence type="ECO:0000256" key="5">
    <source>
        <dbReference type="ARBA" id="ARBA00001954"/>
    </source>
</evidence>
<evidence type="ECO:0000313" key="15">
    <source>
        <dbReference type="EMBL" id="SIT67588.1"/>
    </source>
</evidence>
<keyword evidence="8 10" id="KW-0479">Metal-binding</keyword>
<dbReference type="Proteomes" id="UP000187550">
    <property type="component" value="Unassembled WGS sequence"/>
</dbReference>
<evidence type="ECO:0000256" key="3">
    <source>
        <dbReference type="ARBA" id="ARBA00001941"/>
    </source>
</evidence>
<dbReference type="NCBIfam" id="NF004076">
    <property type="entry name" value="PRK05581.1-4"/>
    <property type="match status" value="1"/>
</dbReference>
<dbReference type="STRING" id="550447.SAMN05428946_0240"/>
<feature type="binding site" evidence="10 14">
    <location>
        <begin position="141"/>
        <end position="144"/>
    </location>
    <ligand>
        <name>substrate</name>
    </ligand>
</feature>
<evidence type="ECO:0000256" key="1">
    <source>
        <dbReference type="ARBA" id="ARBA00001782"/>
    </source>
</evidence>
<keyword evidence="13" id="KW-0170">Cobalt</keyword>
<accession>A0A1U7PJC1</accession>
<dbReference type="Gene3D" id="3.20.20.70">
    <property type="entry name" value="Aldolase class I"/>
    <property type="match status" value="1"/>
</dbReference>
<dbReference type="NCBIfam" id="TIGR01163">
    <property type="entry name" value="rpe"/>
    <property type="match status" value="1"/>
</dbReference>
<feature type="binding site" evidence="10 14">
    <location>
        <begin position="196"/>
        <end position="197"/>
    </location>
    <ligand>
        <name>substrate</name>
    </ligand>
</feature>
<evidence type="ECO:0000313" key="16">
    <source>
        <dbReference type="Proteomes" id="UP000187550"/>
    </source>
</evidence>
<dbReference type="GO" id="GO:0005737">
    <property type="term" value="C:cytoplasm"/>
    <property type="evidence" value="ECO:0007669"/>
    <property type="project" value="UniProtKB-ARBA"/>
</dbReference>
<keyword evidence="13" id="KW-0464">Manganese</keyword>
<evidence type="ECO:0000256" key="2">
    <source>
        <dbReference type="ARBA" id="ARBA00001936"/>
    </source>
</evidence>
<dbReference type="InterPro" id="IPR013785">
    <property type="entry name" value="Aldolase_TIM"/>
</dbReference>
<evidence type="ECO:0000256" key="13">
    <source>
        <dbReference type="PIRSR" id="PIRSR001461-2"/>
    </source>
</evidence>